<protein>
    <submittedName>
        <fullName evidence="8">PLP-dependent aminotransferase family protein</fullName>
    </submittedName>
</protein>
<keyword evidence="9" id="KW-1185">Reference proteome</keyword>
<dbReference type="PANTHER" id="PTHR42790">
    <property type="entry name" value="AMINOTRANSFERASE"/>
    <property type="match status" value="1"/>
</dbReference>
<evidence type="ECO:0000313" key="8">
    <source>
        <dbReference type="EMBL" id="MBK0421930.1"/>
    </source>
</evidence>
<dbReference type="GO" id="GO:0030170">
    <property type="term" value="F:pyridoxal phosphate binding"/>
    <property type="evidence" value="ECO:0007669"/>
    <property type="project" value="InterPro"/>
</dbReference>
<dbReference type="CDD" id="cd00609">
    <property type="entry name" value="AAT_like"/>
    <property type="match status" value="1"/>
</dbReference>
<dbReference type="GO" id="GO:1901605">
    <property type="term" value="P:alpha-amino acid metabolic process"/>
    <property type="evidence" value="ECO:0007669"/>
    <property type="project" value="TreeGrafter"/>
</dbReference>
<dbReference type="InterPro" id="IPR050859">
    <property type="entry name" value="Class-I_PLP-dep_aminotransf"/>
</dbReference>
<feature type="domain" description="Aminotransferase class I/classII large" evidence="7">
    <location>
        <begin position="47"/>
        <end position="386"/>
    </location>
</feature>
<dbReference type="GO" id="GO:0008483">
    <property type="term" value="F:transaminase activity"/>
    <property type="evidence" value="ECO:0007669"/>
    <property type="project" value="UniProtKB-KW"/>
</dbReference>
<evidence type="ECO:0000313" key="9">
    <source>
        <dbReference type="Proteomes" id="UP000618733"/>
    </source>
</evidence>
<evidence type="ECO:0000256" key="4">
    <source>
        <dbReference type="ARBA" id="ARBA00022576"/>
    </source>
</evidence>
<dbReference type="Gene3D" id="3.90.1150.10">
    <property type="entry name" value="Aspartate Aminotransferase, domain 1"/>
    <property type="match status" value="1"/>
</dbReference>
<comment type="similarity">
    <text evidence="2">Belongs to the class-I pyridoxal-phosphate-dependent aminotransferase family.</text>
</comment>
<keyword evidence="5" id="KW-0808">Transferase</keyword>
<comment type="cofactor">
    <cofactor evidence="1">
        <name>pyridoxal 5'-phosphate</name>
        <dbReference type="ChEBI" id="CHEBI:597326"/>
    </cofactor>
</comment>
<evidence type="ECO:0000256" key="2">
    <source>
        <dbReference type="ARBA" id="ARBA00007441"/>
    </source>
</evidence>
<evidence type="ECO:0000256" key="1">
    <source>
        <dbReference type="ARBA" id="ARBA00001933"/>
    </source>
</evidence>
<comment type="subunit">
    <text evidence="3">Homodimer.</text>
</comment>
<evidence type="ECO:0000256" key="6">
    <source>
        <dbReference type="ARBA" id="ARBA00022898"/>
    </source>
</evidence>
<accession>A0A934QDS7</accession>
<proteinExistence type="inferred from homology"/>
<name>A0A934QDS7_9MICO</name>
<dbReference type="Proteomes" id="UP000618733">
    <property type="component" value="Unassembled WGS sequence"/>
</dbReference>
<dbReference type="Pfam" id="PF00155">
    <property type="entry name" value="Aminotran_1_2"/>
    <property type="match status" value="1"/>
</dbReference>
<gene>
    <name evidence="8" type="ORF">JD292_07560</name>
</gene>
<evidence type="ECO:0000256" key="5">
    <source>
        <dbReference type="ARBA" id="ARBA00022679"/>
    </source>
</evidence>
<dbReference type="InterPro" id="IPR015421">
    <property type="entry name" value="PyrdxlP-dep_Trfase_major"/>
</dbReference>
<dbReference type="RefSeq" id="WP_200132131.1">
    <property type="nucleotide sequence ID" value="NZ_JAEHOI010000006.1"/>
</dbReference>
<evidence type="ECO:0000256" key="3">
    <source>
        <dbReference type="ARBA" id="ARBA00011738"/>
    </source>
</evidence>
<dbReference type="InterPro" id="IPR004839">
    <property type="entry name" value="Aminotransferase_I/II_large"/>
</dbReference>
<sequence>MPQQASRMQLVRPSAIRELLALAADPDVISFGGGYPDPDLFPARELAAAYARALGEQAAVSLQYTHSEGLPRLREQLAERMRADGMECGPEHLFLVQGAQQAIDLVGKMWLEPGDVVLTEEPTFLGGLVGLNPYEPEYRAVRTDDHGMDPDHLEEVLRANPRAKLIYTIPDFHNPTGVTMTTERRRRVVELAREHDVVILEDAPYRELYFGAAPLPTLKSFDTDGRVFHVGSFSKTLAPGLRTAWVVADAELIERLALLKLASDTQNSTLNMAAISNYLEEQDYDAHLDRIRDHYRGKRDHTVAALRAELSDDIRYVTPQGGLFLWLEFPEDVDTDRFLREVLIPEYRVAFVPGSSFYSENPRYSRGRLGFPTLPVDRISQGIRRIAEGYNAFRSV</sequence>
<dbReference type="Gene3D" id="3.40.640.10">
    <property type="entry name" value="Type I PLP-dependent aspartate aminotransferase-like (Major domain)"/>
    <property type="match status" value="1"/>
</dbReference>
<reference evidence="8" key="1">
    <citation type="submission" date="2020-12" db="EMBL/GenBank/DDBJ databases">
        <title>Leucobacter sp. CAS2, isolated from Chromium sludge.</title>
        <authorList>
            <person name="Xu Z."/>
        </authorList>
    </citation>
    <scope>NUCLEOTIDE SEQUENCE</scope>
    <source>
        <strain evidence="8">CSA2</strain>
    </source>
</reference>
<keyword evidence="6" id="KW-0663">Pyridoxal phosphate</keyword>
<organism evidence="8 9">
    <name type="scientific">Leucobacter edaphi</name>
    <dbReference type="NCBI Taxonomy" id="2796472"/>
    <lineage>
        <taxon>Bacteria</taxon>
        <taxon>Bacillati</taxon>
        <taxon>Actinomycetota</taxon>
        <taxon>Actinomycetes</taxon>
        <taxon>Micrococcales</taxon>
        <taxon>Microbacteriaceae</taxon>
        <taxon>Leucobacter</taxon>
    </lineage>
</organism>
<keyword evidence="4 8" id="KW-0032">Aminotransferase</keyword>
<dbReference type="FunFam" id="3.40.640.10:FF:000053">
    <property type="entry name" value="Aminotransferase, class I"/>
    <property type="match status" value="1"/>
</dbReference>
<comment type="caution">
    <text evidence="8">The sequence shown here is derived from an EMBL/GenBank/DDBJ whole genome shotgun (WGS) entry which is preliminary data.</text>
</comment>
<dbReference type="AlphaFoldDB" id="A0A934QDS7"/>
<dbReference type="InterPro" id="IPR015424">
    <property type="entry name" value="PyrdxlP-dep_Trfase"/>
</dbReference>
<dbReference type="InterPro" id="IPR015422">
    <property type="entry name" value="PyrdxlP-dep_Trfase_small"/>
</dbReference>
<evidence type="ECO:0000259" key="7">
    <source>
        <dbReference type="Pfam" id="PF00155"/>
    </source>
</evidence>
<dbReference type="EMBL" id="JAEHOI010000006">
    <property type="protein sequence ID" value="MBK0421930.1"/>
    <property type="molecule type" value="Genomic_DNA"/>
</dbReference>
<dbReference type="PANTHER" id="PTHR42790:SF19">
    <property type="entry name" value="KYNURENINE_ALPHA-AMINOADIPATE AMINOTRANSFERASE, MITOCHONDRIAL"/>
    <property type="match status" value="1"/>
</dbReference>
<dbReference type="SUPFAM" id="SSF53383">
    <property type="entry name" value="PLP-dependent transferases"/>
    <property type="match status" value="1"/>
</dbReference>